<dbReference type="GO" id="GO:0009252">
    <property type="term" value="P:peptidoglycan biosynthetic process"/>
    <property type="evidence" value="ECO:0007669"/>
    <property type="project" value="UniProtKB-KW"/>
</dbReference>
<reference evidence="7 8" key="1">
    <citation type="journal article" date="2016" name="Nat. Commun.">
        <title>Thousands of microbial genomes shed light on interconnected biogeochemical processes in an aquifer system.</title>
        <authorList>
            <person name="Anantharaman K."/>
            <person name="Brown C.T."/>
            <person name="Hug L.A."/>
            <person name="Sharon I."/>
            <person name="Castelle C.J."/>
            <person name="Probst A.J."/>
            <person name="Thomas B.C."/>
            <person name="Singh A."/>
            <person name="Wilkins M.J."/>
            <person name="Karaoz U."/>
            <person name="Brodie E.L."/>
            <person name="Williams K.H."/>
            <person name="Hubbard S.S."/>
            <person name="Banfield J.F."/>
        </authorList>
    </citation>
    <scope>NUCLEOTIDE SEQUENCE [LARGE SCALE GENOMIC DNA]</scope>
</reference>
<dbReference type="AlphaFoldDB" id="A0A1G2R4I0"/>
<keyword evidence="2" id="KW-0808">Transferase</keyword>
<keyword evidence="6" id="KW-0961">Cell wall biogenesis/degradation</keyword>
<keyword evidence="5" id="KW-0012">Acyltransferase</keyword>
<evidence type="ECO:0000313" key="7">
    <source>
        <dbReference type="EMBL" id="OHA67736.1"/>
    </source>
</evidence>
<dbReference type="GO" id="GO:0016755">
    <property type="term" value="F:aminoacyltransferase activity"/>
    <property type="evidence" value="ECO:0007669"/>
    <property type="project" value="InterPro"/>
</dbReference>
<dbReference type="PROSITE" id="PS51191">
    <property type="entry name" value="FEMABX"/>
    <property type="match status" value="1"/>
</dbReference>
<dbReference type="InterPro" id="IPR003447">
    <property type="entry name" value="FEMABX"/>
</dbReference>
<dbReference type="InterPro" id="IPR016181">
    <property type="entry name" value="Acyl_CoA_acyltransferase"/>
</dbReference>
<evidence type="ECO:0000256" key="4">
    <source>
        <dbReference type="ARBA" id="ARBA00022984"/>
    </source>
</evidence>
<organism evidence="7 8">
    <name type="scientific">Candidatus Wildermuthbacteria bacterium RIFCSPHIGHO2_02_FULL_45_25</name>
    <dbReference type="NCBI Taxonomy" id="1802450"/>
    <lineage>
        <taxon>Bacteria</taxon>
        <taxon>Candidatus Wildermuthiibacteriota</taxon>
    </lineage>
</organism>
<evidence type="ECO:0000256" key="5">
    <source>
        <dbReference type="ARBA" id="ARBA00023315"/>
    </source>
</evidence>
<comment type="caution">
    <text evidence="7">The sequence shown here is derived from an EMBL/GenBank/DDBJ whole genome shotgun (WGS) entry which is preliminary data.</text>
</comment>
<evidence type="ECO:0000313" key="8">
    <source>
        <dbReference type="Proteomes" id="UP000178092"/>
    </source>
</evidence>
<proteinExistence type="inferred from homology"/>
<evidence type="ECO:0008006" key="9">
    <source>
        <dbReference type="Google" id="ProtNLM"/>
    </source>
</evidence>
<protein>
    <recommendedName>
        <fullName evidence="9">BioF2-like acetyltransferase domain-containing protein</fullName>
    </recommendedName>
</protein>
<dbReference type="PANTHER" id="PTHR36174">
    <property type="entry name" value="LIPID II:GLYCINE GLYCYLTRANSFERASE"/>
    <property type="match status" value="1"/>
</dbReference>
<accession>A0A1G2R4I0</accession>
<evidence type="ECO:0000256" key="1">
    <source>
        <dbReference type="ARBA" id="ARBA00009943"/>
    </source>
</evidence>
<dbReference type="SUPFAM" id="SSF55729">
    <property type="entry name" value="Acyl-CoA N-acyltransferases (Nat)"/>
    <property type="match status" value="2"/>
</dbReference>
<dbReference type="Proteomes" id="UP000178092">
    <property type="component" value="Unassembled WGS sequence"/>
</dbReference>
<dbReference type="EMBL" id="MHTV01000005">
    <property type="protein sequence ID" value="OHA67736.1"/>
    <property type="molecule type" value="Genomic_DNA"/>
</dbReference>
<dbReference type="PANTHER" id="PTHR36174:SF1">
    <property type="entry name" value="LIPID II:GLYCINE GLYCYLTRANSFERASE"/>
    <property type="match status" value="1"/>
</dbReference>
<dbReference type="InterPro" id="IPR050644">
    <property type="entry name" value="PG_Glycine_Bridge_Synth"/>
</dbReference>
<keyword evidence="4" id="KW-0573">Peptidoglycan synthesis</keyword>
<sequence>MTVQIIEDKKIWEDFLADVRDKTFLQSWNWGEVEQRMGNKIWRLGVLQNNQIVCVALVVKIRARRGTFLLVRHAPVLKISDSELRDFPKEIFMVLISELKAIAQKEKAAFIRVAPLLEKNEKHLKMLKELGFRNAPMHANAYDATWKLDITPPADELLKQMRKTTRYLIKQAGKNQEIVIEKSDRVEDIAMFNALTREVAARQKFVPFAGTFTKNEFETFANDGQALLFLGRYKGNLACAALVIFWSGIAFYHQAASRSEYAKLSIPYLLQWEAICEAKRRGCRLYDFWGYVDTKQYPNHPWAGPTKFKMGFGGQASEYVKTQDFALSLQYWALALFEALRKIKRRL</sequence>
<evidence type="ECO:0000256" key="3">
    <source>
        <dbReference type="ARBA" id="ARBA00022960"/>
    </source>
</evidence>
<comment type="similarity">
    <text evidence="1">Belongs to the FemABX family.</text>
</comment>
<gene>
    <name evidence="7" type="ORF">A3C04_00415</name>
</gene>
<dbReference type="GO" id="GO:0071555">
    <property type="term" value="P:cell wall organization"/>
    <property type="evidence" value="ECO:0007669"/>
    <property type="project" value="UniProtKB-KW"/>
</dbReference>
<evidence type="ECO:0000256" key="2">
    <source>
        <dbReference type="ARBA" id="ARBA00022679"/>
    </source>
</evidence>
<dbReference type="Pfam" id="PF02388">
    <property type="entry name" value="FemAB"/>
    <property type="match status" value="2"/>
</dbReference>
<dbReference type="Gene3D" id="3.40.630.30">
    <property type="match status" value="1"/>
</dbReference>
<name>A0A1G2R4I0_9BACT</name>
<keyword evidence="3" id="KW-0133">Cell shape</keyword>
<dbReference type="GO" id="GO:0008360">
    <property type="term" value="P:regulation of cell shape"/>
    <property type="evidence" value="ECO:0007669"/>
    <property type="project" value="UniProtKB-KW"/>
</dbReference>
<evidence type="ECO:0000256" key="6">
    <source>
        <dbReference type="ARBA" id="ARBA00023316"/>
    </source>
</evidence>